<proteinExistence type="predicted"/>
<dbReference type="Proteomes" id="UP000186922">
    <property type="component" value="Unassembled WGS sequence"/>
</dbReference>
<accession>A0A1D1VQJ3</accession>
<evidence type="ECO:0000313" key="2">
    <source>
        <dbReference type="Proteomes" id="UP000186922"/>
    </source>
</evidence>
<reference evidence="1 2" key="1">
    <citation type="journal article" date="2016" name="Nat. Commun.">
        <title>Extremotolerant tardigrade genome and improved radiotolerance of human cultured cells by tardigrade-unique protein.</title>
        <authorList>
            <person name="Hashimoto T."/>
            <person name="Horikawa D.D."/>
            <person name="Saito Y."/>
            <person name="Kuwahara H."/>
            <person name="Kozuka-Hata H."/>
            <person name="Shin-I T."/>
            <person name="Minakuchi Y."/>
            <person name="Ohishi K."/>
            <person name="Motoyama A."/>
            <person name="Aizu T."/>
            <person name="Enomoto A."/>
            <person name="Kondo K."/>
            <person name="Tanaka S."/>
            <person name="Hara Y."/>
            <person name="Koshikawa S."/>
            <person name="Sagara H."/>
            <person name="Miura T."/>
            <person name="Yokobori S."/>
            <person name="Miyagawa K."/>
            <person name="Suzuki Y."/>
            <person name="Kubo T."/>
            <person name="Oyama M."/>
            <person name="Kohara Y."/>
            <person name="Fujiyama A."/>
            <person name="Arakawa K."/>
            <person name="Katayama T."/>
            <person name="Toyoda A."/>
            <person name="Kunieda T."/>
        </authorList>
    </citation>
    <scope>NUCLEOTIDE SEQUENCE [LARGE SCALE GENOMIC DNA]</scope>
    <source>
        <strain evidence="1 2">YOKOZUNA-1</strain>
    </source>
</reference>
<organism evidence="1 2">
    <name type="scientific">Ramazzottius varieornatus</name>
    <name type="common">Water bear</name>
    <name type="synonym">Tardigrade</name>
    <dbReference type="NCBI Taxonomy" id="947166"/>
    <lineage>
        <taxon>Eukaryota</taxon>
        <taxon>Metazoa</taxon>
        <taxon>Ecdysozoa</taxon>
        <taxon>Tardigrada</taxon>
        <taxon>Eutardigrada</taxon>
        <taxon>Parachela</taxon>
        <taxon>Hypsibioidea</taxon>
        <taxon>Ramazzottiidae</taxon>
        <taxon>Ramazzottius</taxon>
    </lineage>
</organism>
<sequence>MDLDRLGSDVRRRMRKAQNIHREYGLTFSRALARKPLSSSERYQLNLNTTTRSIMHTLFEAGS</sequence>
<dbReference type="AlphaFoldDB" id="A0A1D1VQJ3"/>
<name>A0A1D1VQJ3_RAMVA</name>
<protein>
    <submittedName>
        <fullName evidence="1">Uncharacterized protein</fullName>
    </submittedName>
</protein>
<keyword evidence="2" id="KW-1185">Reference proteome</keyword>
<comment type="caution">
    <text evidence="1">The sequence shown here is derived from an EMBL/GenBank/DDBJ whole genome shotgun (WGS) entry which is preliminary data.</text>
</comment>
<dbReference type="EMBL" id="BDGG01000006">
    <property type="protein sequence ID" value="GAV00829.1"/>
    <property type="molecule type" value="Genomic_DNA"/>
</dbReference>
<evidence type="ECO:0000313" key="1">
    <source>
        <dbReference type="EMBL" id="GAV00829.1"/>
    </source>
</evidence>
<gene>
    <name evidence="1" type="primary">RvY_11623-1</name>
    <name evidence="1" type="synonym">RvY_11623.1</name>
    <name evidence="1" type="ORF">RvY_11623</name>
</gene>